<dbReference type="Pfam" id="PF00335">
    <property type="entry name" value="Tetraspanin"/>
    <property type="match status" value="2"/>
</dbReference>
<evidence type="ECO:0000256" key="7">
    <source>
        <dbReference type="SAM" id="Phobius"/>
    </source>
</evidence>
<dbReference type="InterPro" id="IPR008952">
    <property type="entry name" value="Tetraspanin_EC2_sf"/>
</dbReference>
<dbReference type="InterPro" id="IPR018499">
    <property type="entry name" value="Tetraspanin/Peripherin"/>
</dbReference>
<proteinExistence type="inferred from homology"/>
<dbReference type="InterPro" id="IPR011989">
    <property type="entry name" value="ARM-like"/>
</dbReference>
<dbReference type="AlphaFoldDB" id="A0A7R9IYX7"/>
<gene>
    <name evidence="8" type="ORF">TCMB3V08_LOCUS2055</name>
</gene>
<protein>
    <submittedName>
        <fullName evidence="8">(California timema) hypothetical protein</fullName>
    </submittedName>
</protein>
<feature type="region of interest" description="Disordered" evidence="6">
    <location>
        <begin position="959"/>
        <end position="1001"/>
    </location>
</feature>
<dbReference type="Gene3D" id="1.10.1450.10">
    <property type="entry name" value="Tetraspanin"/>
    <property type="match status" value="2"/>
</dbReference>
<feature type="compositionally biased region" description="Polar residues" evidence="6">
    <location>
        <begin position="965"/>
        <end position="975"/>
    </location>
</feature>
<keyword evidence="3 7" id="KW-0812">Transmembrane</keyword>
<name>A0A7R9IYX7_TIMCA</name>
<dbReference type="SUPFAM" id="SSF48652">
    <property type="entry name" value="Tetraspanin"/>
    <property type="match status" value="2"/>
</dbReference>
<feature type="transmembrane region" description="Helical" evidence="7">
    <location>
        <begin position="64"/>
        <end position="88"/>
    </location>
</feature>
<feature type="transmembrane region" description="Helical" evidence="7">
    <location>
        <begin position="363"/>
        <end position="384"/>
    </location>
</feature>
<comment type="subcellular location">
    <subcellularLocation>
        <location evidence="1">Membrane</location>
        <topology evidence="1">Multi-pass membrane protein</topology>
    </subcellularLocation>
</comment>
<dbReference type="PANTHER" id="PTHR19282">
    <property type="entry name" value="TETRASPANIN"/>
    <property type="match status" value="1"/>
</dbReference>
<feature type="transmembrane region" description="Helical" evidence="7">
    <location>
        <begin position="396"/>
        <end position="419"/>
    </location>
</feature>
<evidence type="ECO:0000256" key="5">
    <source>
        <dbReference type="ARBA" id="ARBA00023136"/>
    </source>
</evidence>
<feature type="transmembrane region" description="Helical" evidence="7">
    <location>
        <begin position="329"/>
        <end position="351"/>
    </location>
</feature>
<organism evidence="8">
    <name type="scientific">Timema californicum</name>
    <name type="common">California timema</name>
    <name type="synonym">Walking stick</name>
    <dbReference type="NCBI Taxonomy" id="61474"/>
    <lineage>
        <taxon>Eukaryota</taxon>
        <taxon>Metazoa</taxon>
        <taxon>Ecdysozoa</taxon>
        <taxon>Arthropoda</taxon>
        <taxon>Hexapoda</taxon>
        <taxon>Insecta</taxon>
        <taxon>Pterygota</taxon>
        <taxon>Neoptera</taxon>
        <taxon>Polyneoptera</taxon>
        <taxon>Phasmatodea</taxon>
        <taxon>Timematodea</taxon>
        <taxon>Timematoidea</taxon>
        <taxon>Timematidae</taxon>
        <taxon>Timema</taxon>
    </lineage>
</organism>
<sequence>MLRITGIVVLSVGAVIKTAYYNYEDFLDDSFFSVPSLLIAIGAIVIIVSFFGCCGSVKENHCMVITFSVFLIFIFILELSAGIAGYVLKNNAEQFIVDKLEETMNKYNNSTEITKAWDELQTEMTCCGIHSASDWSPKAPTTTTPPTNASQAPTLNLPMSCCSPVNGMWGSVNCTEDSPNLYTVGCLNKLGLFAKEHAVTLGGVGIGIAFLQEKPPPVHQTKIRTSISPSSAVEQLNTTSALANYATEADFSHHPHSVHDHQNPGMLFALESTFDLVQTQMKTSPSQSYFGTGLLYVDGVHHPSNDVSLGLFSGAPLCAHLLCAVSQHIAVSGIPLTGILIIAIGTTILAIYQKYDQFLEDKFYSPATLLIVVGVIIGLVAFFGCCGAAKESTCMIMVFSVFLGIIFILEISAGIAAYVMQDGLRDVLEGRMRTMMSQYSTDSQVAETFDFIQQRLQCCGLESLTDWEGVTVEDEEPDYTQLPSSCCAQYGTGNQTGSCKLLYGNGCLARVEFILSESTVMLASAAFTLALLQLLGVVFACSLGRSIRYQKTWRERRRWELRERLVNSYTPIGQTDPKTTYPIIFMSGISTSTVERTFSCLKRIKTTVRNTQCENGLSTFSLLSVEKGLLDDLQSQKSFYDAVIDKFIQKEMDSSIELIRDYGRKSGKQYRREQRENLLNHNRGTLGIISFKETSPQEVKGLAEKLKHKGKLKHQDLADLKQALIQHEDNIEAFFGVDGALNGLVRELSGTNASHQIAAANCCCNLALGGDTYCRRVTKAAAPYLISHLESLNNLMLETCAWTIGNLACGDQKSWTILHAQGALHKPEERRTLATCTHNLLSREQESHWLIFLLSCYVDCTYIFLDNYVTSQALKLLYQRINIDDTKPQLTSTTALIRIIGNLVSEESGRSAMEIILTFKSDPNIVMSLFEHLLMSPYSHVQKESLWLLAIIATRQKKKRDSQQEQRLPNFTGRTSMRKRTSTHDINSKTTKRCDPSAAFRRYAPPLASGTTWTPRTA</sequence>
<dbReference type="GO" id="GO:0005886">
    <property type="term" value="C:plasma membrane"/>
    <property type="evidence" value="ECO:0007669"/>
    <property type="project" value="TreeGrafter"/>
</dbReference>
<dbReference type="PROSITE" id="PS00421">
    <property type="entry name" value="TM4_1"/>
    <property type="match status" value="1"/>
</dbReference>
<feature type="transmembrane region" description="Helical" evidence="7">
    <location>
        <begin position="30"/>
        <end position="52"/>
    </location>
</feature>
<dbReference type="PANTHER" id="PTHR19282:SF456">
    <property type="entry name" value="CD63 MOLECULE"/>
    <property type="match status" value="1"/>
</dbReference>
<evidence type="ECO:0000256" key="4">
    <source>
        <dbReference type="ARBA" id="ARBA00022989"/>
    </source>
</evidence>
<dbReference type="EMBL" id="OE179631">
    <property type="protein sequence ID" value="CAD7569313.1"/>
    <property type="molecule type" value="Genomic_DNA"/>
</dbReference>
<evidence type="ECO:0000256" key="6">
    <source>
        <dbReference type="SAM" id="MobiDB-lite"/>
    </source>
</evidence>
<evidence type="ECO:0000313" key="8">
    <source>
        <dbReference type="EMBL" id="CAD7569313.1"/>
    </source>
</evidence>
<evidence type="ECO:0000256" key="3">
    <source>
        <dbReference type="ARBA" id="ARBA00022692"/>
    </source>
</evidence>
<dbReference type="InterPro" id="IPR018503">
    <property type="entry name" value="Tetraspanin_CS"/>
</dbReference>
<dbReference type="InterPro" id="IPR016024">
    <property type="entry name" value="ARM-type_fold"/>
</dbReference>
<dbReference type="Gene3D" id="1.25.10.10">
    <property type="entry name" value="Leucine-rich Repeat Variant"/>
    <property type="match status" value="1"/>
</dbReference>
<accession>A0A7R9IYX7</accession>
<evidence type="ECO:0000256" key="2">
    <source>
        <dbReference type="ARBA" id="ARBA00006840"/>
    </source>
</evidence>
<evidence type="ECO:0000256" key="1">
    <source>
        <dbReference type="ARBA" id="ARBA00004141"/>
    </source>
</evidence>
<dbReference type="PRINTS" id="PR00259">
    <property type="entry name" value="TMFOUR"/>
</dbReference>
<reference evidence="8" key="1">
    <citation type="submission" date="2020-11" db="EMBL/GenBank/DDBJ databases">
        <authorList>
            <person name="Tran Van P."/>
        </authorList>
    </citation>
    <scope>NUCLEOTIDE SEQUENCE</scope>
</reference>
<feature type="compositionally biased region" description="Basic and acidic residues" evidence="6">
    <location>
        <begin position="982"/>
        <end position="995"/>
    </location>
</feature>
<comment type="similarity">
    <text evidence="2">Belongs to the tetraspanin (TM4SF) family.</text>
</comment>
<keyword evidence="5 7" id="KW-0472">Membrane</keyword>
<dbReference type="SUPFAM" id="SSF48371">
    <property type="entry name" value="ARM repeat"/>
    <property type="match status" value="1"/>
</dbReference>
<keyword evidence="4 7" id="KW-1133">Transmembrane helix</keyword>
<dbReference type="CDD" id="cd03127">
    <property type="entry name" value="tetraspanin_LEL"/>
    <property type="match status" value="2"/>
</dbReference>